<keyword evidence="9" id="KW-0963">Cytoplasm</keyword>
<evidence type="ECO:0000256" key="5">
    <source>
        <dbReference type="ARBA" id="ARBA00022741"/>
    </source>
</evidence>
<comment type="caution">
    <text evidence="11">The sequence shown here is derived from an EMBL/GenBank/DDBJ whole genome shotgun (WGS) entry which is preliminary data.</text>
</comment>
<organism evidence="11 12">
    <name type="scientific">Reticulibacter mediterranei</name>
    <dbReference type="NCBI Taxonomy" id="2778369"/>
    <lineage>
        <taxon>Bacteria</taxon>
        <taxon>Bacillati</taxon>
        <taxon>Chloroflexota</taxon>
        <taxon>Ktedonobacteria</taxon>
        <taxon>Ktedonobacterales</taxon>
        <taxon>Reticulibacteraceae</taxon>
        <taxon>Reticulibacter</taxon>
    </lineage>
</organism>
<dbReference type="FunFam" id="3.40.1160.10:FF:000004">
    <property type="entry name" value="Acetylglutamate kinase"/>
    <property type="match status" value="1"/>
</dbReference>
<keyword evidence="7 9" id="KW-0067">ATP-binding</keyword>
<dbReference type="AlphaFoldDB" id="A0A8J3IEG5"/>
<feature type="binding site" evidence="9">
    <location>
        <position position="96"/>
    </location>
    <ligand>
        <name>substrate</name>
    </ligand>
</feature>
<evidence type="ECO:0000259" key="10">
    <source>
        <dbReference type="Pfam" id="PF00696"/>
    </source>
</evidence>
<dbReference type="PANTHER" id="PTHR23342">
    <property type="entry name" value="N-ACETYLGLUTAMATE SYNTHASE"/>
    <property type="match status" value="1"/>
</dbReference>
<dbReference type="InterPro" id="IPR001048">
    <property type="entry name" value="Asp/Glu/Uridylate_kinase"/>
</dbReference>
<dbReference type="CDD" id="cd04250">
    <property type="entry name" value="AAK_NAGK-C"/>
    <property type="match status" value="1"/>
</dbReference>
<dbReference type="GO" id="GO:0003991">
    <property type="term" value="F:acetylglutamate kinase activity"/>
    <property type="evidence" value="ECO:0007669"/>
    <property type="project" value="UniProtKB-UniRule"/>
</dbReference>
<dbReference type="InterPro" id="IPR004662">
    <property type="entry name" value="AcgluKinase_fam"/>
</dbReference>
<proteinExistence type="inferred from homology"/>
<keyword evidence="5 9" id="KW-0547">Nucleotide-binding</keyword>
<keyword evidence="3 9" id="KW-0028">Amino-acid biosynthesis</keyword>
<reference evidence="11" key="1">
    <citation type="submission" date="2020-10" db="EMBL/GenBank/DDBJ databases">
        <title>Taxonomic study of unclassified bacteria belonging to the class Ktedonobacteria.</title>
        <authorList>
            <person name="Yabe S."/>
            <person name="Wang C.M."/>
            <person name="Zheng Y."/>
            <person name="Sakai Y."/>
            <person name="Cavaletti L."/>
            <person name="Monciardini P."/>
            <person name="Donadio S."/>
        </authorList>
    </citation>
    <scope>NUCLEOTIDE SEQUENCE</scope>
    <source>
        <strain evidence="11">ID150040</strain>
    </source>
</reference>
<comment type="function">
    <text evidence="9">Catalyzes the ATP-dependent phosphorylation of N-acetyl-L-glutamate.</text>
</comment>
<dbReference type="NCBIfam" id="TIGR00761">
    <property type="entry name" value="argB"/>
    <property type="match status" value="1"/>
</dbReference>
<dbReference type="InterPro" id="IPR041727">
    <property type="entry name" value="NAGK-C"/>
</dbReference>
<evidence type="ECO:0000256" key="1">
    <source>
        <dbReference type="ARBA" id="ARBA00004828"/>
    </source>
</evidence>
<gene>
    <name evidence="9 11" type="primary">argB</name>
    <name evidence="11" type="ORF">KSF_010430</name>
</gene>
<keyword evidence="12" id="KW-1185">Reference proteome</keyword>
<feature type="site" description="Transition state stabilizer" evidence="9">
    <location>
        <position position="42"/>
    </location>
</feature>
<dbReference type="PIRSF" id="PIRSF000728">
    <property type="entry name" value="NAGK"/>
    <property type="match status" value="1"/>
</dbReference>
<dbReference type="RefSeq" id="WP_220201922.1">
    <property type="nucleotide sequence ID" value="NZ_BNJK01000001.1"/>
</dbReference>
<evidence type="ECO:0000313" key="11">
    <source>
        <dbReference type="EMBL" id="GHO90995.1"/>
    </source>
</evidence>
<keyword evidence="6 9" id="KW-0418">Kinase</keyword>
<sequence length="290" mass="30768">MAITFSRTPEGDIISDHHLIAQVLSEALTYIDFLKGKTLVIKLGGSTLEHQRGVLQDIVWLHALGAQPVLVHGGGPYINEWLTKLNLPTRFENGLRVTDAQTLEVVRMVLLGQVNQGLVLMASQVGGKAVGLSGTDGGMVRAHIADERLGFVGEIDEVDPAPVQAIINEGFIPIVAPLAQGPDGTCLNINADLVASHLSGALNAEKLIFLSNVAGICRSDGSLISELSEVDARKLIEEGVISGGMIPKVTACLDALAAVSRVHIVDGREDHVLLRELFTDQGAGTMIVRS</sequence>
<dbReference type="GO" id="GO:0005737">
    <property type="term" value="C:cytoplasm"/>
    <property type="evidence" value="ECO:0007669"/>
    <property type="project" value="UniProtKB-SubCell"/>
</dbReference>
<feature type="binding site" evidence="9">
    <location>
        <begin position="74"/>
        <end position="75"/>
    </location>
    <ligand>
        <name>substrate</name>
    </ligand>
</feature>
<dbReference type="EC" id="2.7.2.8" evidence="9"/>
<evidence type="ECO:0000256" key="9">
    <source>
        <dbReference type="HAMAP-Rule" id="MF_00082"/>
    </source>
</evidence>
<keyword evidence="4 9" id="KW-0808">Transferase</keyword>
<accession>A0A8J3IEG5</accession>
<protein>
    <recommendedName>
        <fullName evidence="9">Acetylglutamate kinase</fullName>
        <ecNumber evidence="9">2.7.2.8</ecNumber>
    </recommendedName>
    <alternativeName>
        <fullName evidence="9">N-acetyl-L-glutamate 5-phosphotransferase</fullName>
    </alternativeName>
    <alternativeName>
        <fullName evidence="9">NAG kinase</fullName>
        <shortName evidence="9">NAGK</shortName>
    </alternativeName>
</protein>
<comment type="similarity">
    <text evidence="9">Belongs to the acetylglutamate kinase family. ArgB subfamily.</text>
</comment>
<dbReference type="Proteomes" id="UP000597444">
    <property type="component" value="Unassembled WGS sequence"/>
</dbReference>
<dbReference type="Gene3D" id="3.40.1160.10">
    <property type="entry name" value="Acetylglutamate kinase-like"/>
    <property type="match status" value="1"/>
</dbReference>
<feature type="binding site" evidence="9">
    <location>
        <position position="188"/>
    </location>
    <ligand>
        <name>substrate</name>
    </ligand>
</feature>
<dbReference type="GO" id="GO:0042450">
    <property type="term" value="P:L-arginine biosynthetic process via ornithine"/>
    <property type="evidence" value="ECO:0007669"/>
    <property type="project" value="UniProtKB-UniRule"/>
</dbReference>
<feature type="site" description="Transition state stabilizer" evidence="9">
    <location>
        <position position="248"/>
    </location>
</feature>
<dbReference type="SUPFAM" id="SSF53633">
    <property type="entry name" value="Carbamate kinase-like"/>
    <property type="match status" value="1"/>
</dbReference>
<dbReference type="PANTHER" id="PTHR23342:SF0">
    <property type="entry name" value="N-ACETYLGLUTAMATE SYNTHASE, MITOCHONDRIAL"/>
    <property type="match status" value="1"/>
</dbReference>
<dbReference type="InterPro" id="IPR037528">
    <property type="entry name" value="ArgB"/>
</dbReference>
<evidence type="ECO:0000256" key="7">
    <source>
        <dbReference type="ARBA" id="ARBA00022840"/>
    </source>
</evidence>
<evidence type="ECO:0000256" key="3">
    <source>
        <dbReference type="ARBA" id="ARBA00022605"/>
    </source>
</evidence>
<dbReference type="UniPathway" id="UPA00068">
    <property type="reaction ID" value="UER00107"/>
</dbReference>
<dbReference type="HAMAP" id="MF_00082">
    <property type="entry name" value="ArgB"/>
    <property type="match status" value="1"/>
</dbReference>
<dbReference type="InterPro" id="IPR036393">
    <property type="entry name" value="AceGlu_kinase-like_sf"/>
</dbReference>
<evidence type="ECO:0000256" key="2">
    <source>
        <dbReference type="ARBA" id="ARBA00022571"/>
    </source>
</evidence>
<evidence type="ECO:0000256" key="8">
    <source>
        <dbReference type="ARBA" id="ARBA00048141"/>
    </source>
</evidence>
<evidence type="ECO:0000313" key="12">
    <source>
        <dbReference type="Proteomes" id="UP000597444"/>
    </source>
</evidence>
<dbReference type="EMBL" id="BNJK01000001">
    <property type="protein sequence ID" value="GHO90995.1"/>
    <property type="molecule type" value="Genomic_DNA"/>
</dbReference>
<feature type="domain" description="Aspartate/glutamate/uridylate kinase" evidence="10">
    <location>
        <begin position="37"/>
        <end position="266"/>
    </location>
</feature>
<keyword evidence="2 9" id="KW-0055">Arginine biosynthesis</keyword>
<comment type="catalytic activity">
    <reaction evidence="8 9">
        <text>N-acetyl-L-glutamate + ATP = N-acetyl-L-glutamyl 5-phosphate + ADP</text>
        <dbReference type="Rhea" id="RHEA:14629"/>
        <dbReference type="ChEBI" id="CHEBI:30616"/>
        <dbReference type="ChEBI" id="CHEBI:44337"/>
        <dbReference type="ChEBI" id="CHEBI:57936"/>
        <dbReference type="ChEBI" id="CHEBI:456216"/>
        <dbReference type="EC" id="2.7.2.8"/>
    </reaction>
</comment>
<dbReference type="GO" id="GO:0005524">
    <property type="term" value="F:ATP binding"/>
    <property type="evidence" value="ECO:0007669"/>
    <property type="project" value="UniProtKB-UniRule"/>
</dbReference>
<evidence type="ECO:0000256" key="4">
    <source>
        <dbReference type="ARBA" id="ARBA00022679"/>
    </source>
</evidence>
<name>A0A8J3IEG5_9CHLR</name>
<evidence type="ECO:0000256" key="6">
    <source>
        <dbReference type="ARBA" id="ARBA00022777"/>
    </source>
</evidence>
<comment type="subcellular location">
    <subcellularLocation>
        <location evidence="9">Cytoplasm</location>
    </subcellularLocation>
</comment>
<dbReference type="Pfam" id="PF00696">
    <property type="entry name" value="AA_kinase"/>
    <property type="match status" value="1"/>
</dbReference>
<comment type="pathway">
    <text evidence="1 9">Amino-acid biosynthesis; L-arginine biosynthesis; N(2)-acetyl-L-ornithine from L-glutamate: step 2/4.</text>
</comment>